<evidence type="ECO:0000256" key="1">
    <source>
        <dbReference type="ARBA" id="ARBA00004685"/>
    </source>
</evidence>
<comment type="pathway">
    <text evidence="1">Mycotoxin biosynthesis.</text>
</comment>
<evidence type="ECO:0000313" key="4">
    <source>
        <dbReference type="EMBL" id="KAF2095020.1"/>
    </source>
</evidence>
<dbReference type="Proteomes" id="UP000799772">
    <property type="component" value="Unassembled WGS sequence"/>
</dbReference>
<organism evidence="4 5">
    <name type="scientific">Rhizodiscina lignyota</name>
    <dbReference type="NCBI Taxonomy" id="1504668"/>
    <lineage>
        <taxon>Eukaryota</taxon>
        <taxon>Fungi</taxon>
        <taxon>Dikarya</taxon>
        <taxon>Ascomycota</taxon>
        <taxon>Pezizomycotina</taxon>
        <taxon>Dothideomycetes</taxon>
        <taxon>Pleosporomycetidae</taxon>
        <taxon>Aulographales</taxon>
        <taxon>Rhizodiscinaceae</taxon>
        <taxon>Rhizodiscina</taxon>
    </lineage>
</organism>
<evidence type="ECO:0000256" key="2">
    <source>
        <dbReference type="ARBA" id="ARBA00035112"/>
    </source>
</evidence>
<dbReference type="PANTHER" id="PTHR33365">
    <property type="entry name" value="YALI0B05434P"/>
    <property type="match status" value="1"/>
</dbReference>
<keyword evidence="3" id="KW-0812">Transmembrane</keyword>
<reference evidence="4" key="1">
    <citation type="journal article" date="2020" name="Stud. Mycol.">
        <title>101 Dothideomycetes genomes: a test case for predicting lifestyles and emergence of pathogens.</title>
        <authorList>
            <person name="Haridas S."/>
            <person name="Albert R."/>
            <person name="Binder M."/>
            <person name="Bloem J."/>
            <person name="Labutti K."/>
            <person name="Salamov A."/>
            <person name="Andreopoulos B."/>
            <person name="Baker S."/>
            <person name="Barry K."/>
            <person name="Bills G."/>
            <person name="Bluhm B."/>
            <person name="Cannon C."/>
            <person name="Castanera R."/>
            <person name="Culley D."/>
            <person name="Daum C."/>
            <person name="Ezra D."/>
            <person name="Gonzalez J."/>
            <person name="Henrissat B."/>
            <person name="Kuo A."/>
            <person name="Liang C."/>
            <person name="Lipzen A."/>
            <person name="Lutzoni F."/>
            <person name="Magnuson J."/>
            <person name="Mondo S."/>
            <person name="Nolan M."/>
            <person name="Ohm R."/>
            <person name="Pangilinan J."/>
            <person name="Park H.-J."/>
            <person name="Ramirez L."/>
            <person name="Alfaro M."/>
            <person name="Sun H."/>
            <person name="Tritt A."/>
            <person name="Yoshinaga Y."/>
            <person name="Zwiers L.-H."/>
            <person name="Turgeon B."/>
            <person name="Goodwin S."/>
            <person name="Spatafora J."/>
            <person name="Crous P."/>
            <person name="Grigoriev I."/>
        </authorList>
    </citation>
    <scope>NUCLEOTIDE SEQUENCE</scope>
    <source>
        <strain evidence="4">CBS 133067</strain>
    </source>
</reference>
<name>A0A9P4M2W0_9PEZI</name>
<dbReference type="InterPro" id="IPR021765">
    <property type="entry name" value="UstYa-like"/>
</dbReference>
<gene>
    <name evidence="4" type="ORF">NA57DRAFT_79510</name>
</gene>
<keyword evidence="3" id="KW-0472">Membrane</keyword>
<dbReference type="GO" id="GO:0043386">
    <property type="term" value="P:mycotoxin biosynthetic process"/>
    <property type="evidence" value="ECO:0007669"/>
    <property type="project" value="InterPro"/>
</dbReference>
<keyword evidence="5" id="KW-1185">Reference proteome</keyword>
<comment type="caution">
    <text evidence="4">The sequence shown here is derived from an EMBL/GenBank/DDBJ whole genome shotgun (WGS) entry which is preliminary data.</text>
</comment>
<dbReference type="PANTHER" id="PTHR33365:SF4">
    <property type="entry name" value="CYCLOCHLOROTINE BIOSYNTHESIS PROTEIN O"/>
    <property type="match status" value="1"/>
</dbReference>
<feature type="transmembrane region" description="Helical" evidence="3">
    <location>
        <begin position="44"/>
        <end position="65"/>
    </location>
</feature>
<dbReference type="EMBL" id="ML978132">
    <property type="protein sequence ID" value="KAF2095020.1"/>
    <property type="molecule type" value="Genomic_DNA"/>
</dbReference>
<evidence type="ECO:0000256" key="3">
    <source>
        <dbReference type="SAM" id="Phobius"/>
    </source>
</evidence>
<dbReference type="OrthoDB" id="3687641at2759"/>
<dbReference type="AlphaFoldDB" id="A0A9P4M2W0"/>
<dbReference type="Pfam" id="PF11807">
    <property type="entry name" value="UstYa"/>
    <property type="match status" value="1"/>
</dbReference>
<evidence type="ECO:0008006" key="6">
    <source>
        <dbReference type="Google" id="ProtNLM"/>
    </source>
</evidence>
<comment type="similarity">
    <text evidence="2">Belongs to the ustYa family.</text>
</comment>
<accession>A0A9P4M2W0</accession>
<keyword evidence="3" id="KW-1133">Transmembrane helix</keyword>
<evidence type="ECO:0000313" key="5">
    <source>
        <dbReference type="Proteomes" id="UP000799772"/>
    </source>
</evidence>
<proteinExistence type="inferred from homology"/>
<protein>
    <recommendedName>
        <fullName evidence="6">Cyclochlorotine biosynthesis protein O</fullName>
    </recommendedName>
</protein>
<sequence>MLLAKSIAGYTSIQDEEEPIDTPGEQHEHRTGSRITEILTSRSYLCFIHGALITTCFIVALQWFWKASLQCFDAFVDVPIVWEEKTLQTPFQFSTGTFDDSWGGSSPEADAKWDELLSIASVIRLTESEARRLPIETAHLWGEDKDSYAGFLEVYHQLHCLNRIRRHFYNRTAEMHGDPTPEFSLNHDEHCFDYLRQNLMCFADVSILPQSWNPETKAIYASFDTTVKKKCRSFEAISQWAISRQPHIIPPGNSAGHG</sequence>